<comment type="caution">
    <text evidence="16">The sequence shown here is derived from an EMBL/GenBank/DDBJ whole genome shotgun (WGS) entry which is preliminary data.</text>
</comment>
<feature type="compositionally biased region" description="Acidic residues" evidence="11">
    <location>
        <begin position="1224"/>
        <end position="1243"/>
    </location>
</feature>
<dbReference type="EMBL" id="BRXW01000512">
    <property type="protein sequence ID" value="GMH61850.1"/>
    <property type="molecule type" value="Genomic_DNA"/>
</dbReference>
<feature type="domain" description="FYVE-type" evidence="15">
    <location>
        <begin position="860"/>
        <end position="920"/>
    </location>
</feature>
<dbReference type="InterPro" id="IPR055251">
    <property type="entry name" value="SOS1_NGEF_PH"/>
</dbReference>
<dbReference type="InterPro" id="IPR000306">
    <property type="entry name" value="Znf_FYVE"/>
</dbReference>
<dbReference type="SUPFAM" id="SSF48065">
    <property type="entry name" value="DBL homology domain (DH-domain)"/>
    <property type="match status" value="2"/>
</dbReference>
<evidence type="ECO:0000259" key="13">
    <source>
        <dbReference type="PROSITE" id="PS50003"/>
    </source>
</evidence>
<gene>
    <name evidence="16" type="ORF">TrLO_g9126</name>
</gene>
<dbReference type="Gene3D" id="2.30.30.40">
    <property type="entry name" value="SH3 Domains"/>
    <property type="match status" value="1"/>
</dbReference>
<dbReference type="Gene3D" id="3.30.40.10">
    <property type="entry name" value="Zinc/RING finger domain, C3HC4 (zinc finger)"/>
    <property type="match status" value="1"/>
</dbReference>
<dbReference type="InterPro" id="IPR036028">
    <property type="entry name" value="SH3-like_dom_sf"/>
</dbReference>
<feature type="domain" description="PH" evidence="13">
    <location>
        <begin position="335"/>
        <end position="432"/>
    </location>
</feature>
<dbReference type="SUPFAM" id="SSF50729">
    <property type="entry name" value="PH domain-like"/>
    <property type="match status" value="2"/>
</dbReference>
<reference evidence="17" key="1">
    <citation type="journal article" date="2023" name="Commun. Biol.">
        <title>Genome analysis of Parmales, the sister group of diatoms, reveals the evolutionary specialization of diatoms from phago-mixotrophs to photoautotrophs.</title>
        <authorList>
            <person name="Ban H."/>
            <person name="Sato S."/>
            <person name="Yoshikawa S."/>
            <person name="Yamada K."/>
            <person name="Nakamura Y."/>
            <person name="Ichinomiya M."/>
            <person name="Sato N."/>
            <person name="Blanc-Mathieu R."/>
            <person name="Endo H."/>
            <person name="Kuwata A."/>
            <person name="Ogata H."/>
        </authorList>
    </citation>
    <scope>NUCLEOTIDE SEQUENCE [LARGE SCALE GENOMIC DNA]</scope>
    <source>
        <strain evidence="17">NIES 3700</strain>
    </source>
</reference>
<dbReference type="Proteomes" id="UP001165122">
    <property type="component" value="Unassembled WGS sequence"/>
</dbReference>
<dbReference type="Pfam" id="PF01363">
    <property type="entry name" value="FYVE"/>
    <property type="match status" value="1"/>
</dbReference>
<feature type="region of interest" description="Disordered" evidence="11">
    <location>
        <begin position="86"/>
        <end position="111"/>
    </location>
</feature>
<dbReference type="InterPro" id="IPR011993">
    <property type="entry name" value="PH-like_dom_sf"/>
</dbReference>
<dbReference type="PANTHER" id="PTHR12673">
    <property type="entry name" value="FACIOGENITAL DYSPLASIA PROTEIN"/>
    <property type="match status" value="1"/>
</dbReference>
<evidence type="ECO:0000313" key="17">
    <source>
        <dbReference type="Proteomes" id="UP001165122"/>
    </source>
</evidence>
<dbReference type="InterPro" id="IPR013083">
    <property type="entry name" value="Znf_RING/FYVE/PHD"/>
</dbReference>
<feature type="compositionally biased region" description="Low complexity" evidence="11">
    <location>
        <begin position="1111"/>
        <end position="1129"/>
    </location>
</feature>
<dbReference type="SMART" id="SM00326">
    <property type="entry name" value="SH3"/>
    <property type="match status" value="1"/>
</dbReference>
<dbReference type="SUPFAM" id="SSF50044">
    <property type="entry name" value="SH3-domain"/>
    <property type="match status" value="1"/>
</dbReference>
<keyword evidence="17" id="KW-1185">Reference proteome</keyword>
<dbReference type="CDD" id="cd00174">
    <property type="entry name" value="SH3"/>
    <property type="match status" value="1"/>
</dbReference>
<evidence type="ECO:0000256" key="7">
    <source>
        <dbReference type="ARBA" id="ARBA00022833"/>
    </source>
</evidence>
<dbReference type="GO" id="GO:0005085">
    <property type="term" value="F:guanyl-nucleotide exchange factor activity"/>
    <property type="evidence" value="ECO:0007669"/>
    <property type="project" value="UniProtKB-KW"/>
</dbReference>
<dbReference type="InterPro" id="IPR001452">
    <property type="entry name" value="SH3_domain"/>
</dbReference>
<keyword evidence="5" id="KW-0479">Metal-binding</keyword>
<evidence type="ECO:0000256" key="5">
    <source>
        <dbReference type="ARBA" id="ARBA00022723"/>
    </source>
</evidence>
<evidence type="ECO:0000256" key="11">
    <source>
        <dbReference type="SAM" id="MobiDB-lite"/>
    </source>
</evidence>
<dbReference type="CDD" id="cd00065">
    <property type="entry name" value="FYVE_like_SF"/>
    <property type="match status" value="1"/>
</dbReference>
<dbReference type="SMART" id="SM00064">
    <property type="entry name" value="FYVE"/>
    <property type="match status" value="1"/>
</dbReference>
<dbReference type="InterPro" id="IPR017455">
    <property type="entry name" value="Znf_FYVE-rel"/>
</dbReference>
<dbReference type="SMART" id="SM00233">
    <property type="entry name" value="PH"/>
    <property type="match status" value="2"/>
</dbReference>
<keyword evidence="8" id="KW-0206">Cytoskeleton</keyword>
<evidence type="ECO:0000256" key="10">
    <source>
        <dbReference type="PROSITE-ProRule" id="PRU00192"/>
    </source>
</evidence>
<keyword evidence="3" id="KW-0963">Cytoplasm</keyword>
<protein>
    <submittedName>
        <fullName evidence="16">Uncharacterized protein</fullName>
    </submittedName>
</protein>
<feature type="compositionally biased region" description="Basic and acidic residues" evidence="11">
    <location>
        <begin position="956"/>
        <end position="972"/>
    </location>
</feature>
<dbReference type="GO" id="GO:0005856">
    <property type="term" value="C:cytoskeleton"/>
    <property type="evidence" value="ECO:0007669"/>
    <property type="project" value="UniProtKB-SubCell"/>
</dbReference>
<evidence type="ECO:0000256" key="8">
    <source>
        <dbReference type="ARBA" id="ARBA00023212"/>
    </source>
</evidence>
<sequence length="1243" mass="137528">MATPVQLFLVAHDYTPNPAIDTPNCEITLKKGDIIPVVEKVSDKWWLGKTTTGIGYFPANHGKSFACPVDKLQTIIPEHFLERDTILNANDPNNPNSGSGGPIVPPDPFTQNQFANHSVKQKQDLFVNELLNTKNSENDYSICLSQFVTQFITPIRLEDSDFKRTLMNDPAVASLFDVFQQIAVTSQHFHDGLVTYQNNHSNSSPSMEESLTKVLNEFAGALLLYAQYIGVFSEALSSLDKRARKLARYLKKNPLQSVLGLEQMLSLPQKQVDIYHFTFSKLLALNISQQQSLQAVKESITKVYMAVHKQETELELLKIQARFIGNPPIFKTNRVLLFEGDLFRVTDKNEDKQYRFHLFSDALIYSRKLTSESYKFTRALKLSECSVNDLPDRLPDDLNSFEVVFQERKFKIRAHNKATKDKWVELILQQIGTVRNHRTSSVVAVEGENSKKSQNVAASAMSKTAKFITETLSDVDMGKLGGRGKLIFEIITEISFVSANLSMLVRHVIEPLQIMSKGVTGTRNEEKFYQKSSKLGVLKQGAQIINGALEQRRLQAQSKALNTKDMANFFSSITSLDICTQALVKTLIASARSNGWSEDVAIGETVIDNITNQRIEKTLQVYATCLAPTRHTLASSTFTAFVASLENKLGMKTLPQHLESVFVDVRRRQDLLKKLLEKTNASHKDYPKLSLATKSYGDLVGRVDGELERQSNYAKLLSISSSVMKTGIMGDAFLDSLASNKDSQFLKEGDLIKVCRKSNKTFRFWLFSDYVMYGAKYVGTDKFEFHRSIKLDETVVKQGGEGENSLMVSSKEKSFILLCYTKYELEEWFDALSDAIKRARFESGLPEADDVAAAPLWKSDKAEVYCSICKVEFTFFKRKHHCRRCGDVVCGDCSRSKIVMKELYGYKPVKTCDACMQGKVVETSVKVGGVNGKLLKAESTFGTTTIASTDVSGGRESMEEFFRDEKESERGGSGRGLPPNRISSIQRGSKKFEGGVGGVGVVVVGGVSSDPIIGGVAGVKRVLVEEHSSELREEEEEEEEGEGDWEKRELRADSSFRHENPMFLKKQSVLSGGGGKEEEVVVKMDRPAGWKPPPPPKRAVAASVAASVTASVPAPAVTASPSTSTYKPPSKIRPFINPALLGGIKSGVTLHRANSGGTSRPTPVTSVDIPRPINPFLAEISAGKGNLKETNLVVPKKKDDFMNDGSLMGALGRAMASNRKMIESDSDGSAGEDSDSDGWSDED</sequence>
<keyword evidence="2 10" id="KW-0728">SH3 domain</keyword>
<dbReference type="InterPro" id="IPR001849">
    <property type="entry name" value="PH_domain"/>
</dbReference>
<proteinExistence type="predicted"/>
<evidence type="ECO:0000259" key="14">
    <source>
        <dbReference type="PROSITE" id="PS50010"/>
    </source>
</evidence>
<dbReference type="PROSITE" id="PS50178">
    <property type="entry name" value="ZF_FYVE"/>
    <property type="match status" value="1"/>
</dbReference>
<dbReference type="PROSITE" id="PS50003">
    <property type="entry name" value="PH_DOMAIN"/>
    <property type="match status" value="2"/>
</dbReference>
<dbReference type="InterPro" id="IPR000219">
    <property type="entry name" value="DH_dom"/>
</dbReference>
<feature type="compositionally biased region" description="Polar residues" evidence="11">
    <location>
        <begin position="1155"/>
        <end position="1165"/>
    </location>
</feature>
<dbReference type="GO" id="GO:0005737">
    <property type="term" value="C:cytoplasm"/>
    <property type="evidence" value="ECO:0007669"/>
    <property type="project" value="TreeGrafter"/>
</dbReference>
<accession>A0A9W7E1H4</accession>
<dbReference type="AlphaFoldDB" id="A0A9W7E1H4"/>
<evidence type="ECO:0000259" key="12">
    <source>
        <dbReference type="PROSITE" id="PS50002"/>
    </source>
</evidence>
<dbReference type="InterPro" id="IPR035899">
    <property type="entry name" value="DBL_dom_sf"/>
</dbReference>
<evidence type="ECO:0000256" key="4">
    <source>
        <dbReference type="ARBA" id="ARBA00022658"/>
    </source>
</evidence>
<keyword evidence="6 9" id="KW-0863">Zinc-finger</keyword>
<evidence type="ECO:0000259" key="15">
    <source>
        <dbReference type="PROSITE" id="PS50178"/>
    </source>
</evidence>
<feature type="region of interest" description="Disordered" evidence="11">
    <location>
        <begin position="1027"/>
        <end position="1047"/>
    </location>
</feature>
<feature type="domain" description="SH3" evidence="12">
    <location>
        <begin position="3"/>
        <end position="67"/>
    </location>
</feature>
<feature type="region of interest" description="Disordered" evidence="11">
    <location>
        <begin position="1151"/>
        <end position="1171"/>
    </location>
</feature>
<feature type="region of interest" description="Disordered" evidence="11">
    <location>
        <begin position="1218"/>
        <end position="1243"/>
    </location>
</feature>
<dbReference type="Gene3D" id="2.30.29.30">
    <property type="entry name" value="Pleckstrin-homology domain (PH domain)/Phosphotyrosine-binding domain (PTB)"/>
    <property type="match status" value="2"/>
</dbReference>
<dbReference type="PANTHER" id="PTHR12673:SF159">
    <property type="entry name" value="LD03170P"/>
    <property type="match status" value="1"/>
</dbReference>
<dbReference type="InterPro" id="IPR011011">
    <property type="entry name" value="Znf_FYVE_PHD"/>
</dbReference>
<feature type="compositionally biased region" description="Acidic residues" evidence="11">
    <location>
        <begin position="1032"/>
        <end position="1043"/>
    </location>
</feature>
<evidence type="ECO:0000256" key="9">
    <source>
        <dbReference type="PROSITE-ProRule" id="PRU00091"/>
    </source>
</evidence>
<keyword evidence="7" id="KW-0862">Zinc</keyword>
<dbReference type="GO" id="GO:0008270">
    <property type="term" value="F:zinc ion binding"/>
    <property type="evidence" value="ECO:0007669"/>
    <property type="project" value="UniProtKB-KW"/>
</dbReference>
<dbReference type="PROSITE" id="PS50002">
    <property type="entry name" value="SH3"/>
    <property type="match status" value="1"/>
</dbReference>
<dbReference type="PROSITE" id="PS50010">
    <property type="entry name" value="DH_2"/>
    <property type="match status" value="1"/>
</dbReference>
<feature type="domain" description="PH" evidence="13">
    <location>
        <begin position="744"/>
        <end position="837"/>
    </location>
</feature>
<evidence type="ECO:0000313" key="16">
    <source>
        <dbReference type="EMBL" id="GMH61850.1"/>
    </source>
</evidence>
<evidence type="ECO:0000256" key="1">
    <source>
        <dbReference type="ARBA" id="ARBA00004245"/>
    </source>
</evidence>
<dbReference type="InterPro" id="IPR051092">
    <property type="entry name" value="FYVE_RhoGEF_PH"/>
</dbReference>
<feature type="region of interest" description="Disordered" evidence="11">
    <location>
        <begin position="1111"/>
        <end position="1131"/>
    </location>
</feature>
<name>A0A9W7E1H4_9STRA</name>
<dbReference type="Gene3D" id="1.20.900.10">
    <property type="entry name" value="Dbl homology (DH) domain"/>
    <property type="match status" value="2"/>
</dbReference>
<comment type="subcellular location">
    <subcellularLocation>
        <location evidence="1">Cytoplasm</location>
        <location evidence="1">Cytoskeleton</location>
    </subcellularLocation>
</comment>
<evidence type="ECO:0000256" key="2">
    <source>
        <dbReference type="ARBA" id="ARBA00022443"/>
    </source>
</evidence>
<feature type="region of interest" description="Disordered" evidence="11">
    <location>
        <begin position="947"/>
        <end position="989"/>
    </location>
</feature>
<feature type="domain" description="DH" evidence="14">
    <location>
        <begin position="136"/>
        <end position="310"/>
    </location>
</feature>
<dbReference type="Pfam" id="PF22697">
    <property type="entry name" value="SOS1_NGEF_PH"/>
    <property type="match status" value="1"/>
</dbReference>
<evidence type="ECO:0000256" key="3">
    <source>
        <dbReference type="ARBA" id="ARBA00022490"/>
    </source>
</evidence>
<keyword evidence="4" id="KW-0344">Guanine-nucleotide releasing factor</keyword>
<organism evidence="16 17">
    <name type="scientific">Triparma laevis f. longispina</name>
    <dbReference type="NCBI Taxonomy" id="1714387"/>
    <lineage>
        <taxon>Eukaryota</taxon>
        <taxon>Sar</taxon>
        <taxon>Stramenopiles</taxon>
        <taxon>Ochrophyta</taxon>
        <taxon>Bolidophyceae</taxon>
        <taxon>Parmales</taxon>
        <taxon>Triparmaceae</taxon>
        <taxon>Triparma</taxon>
    </lineage>
</organism>
<dbReference type="SUPFAM" id="SSF57903">
    <property type="entry name" value="FYVE/PHD zinc finger"/>
    <property type="match status" value="1"/>
</dbReference>
<dbReference type="OrthoDB" id="660555at2759"/>
<evidence type="ECO:0000256" key="6">
    <source>
        <dbReference type="ARBA" id="ARBA00022771"/>
    </source>
</evidence>
<dbReference type="Pfam" id="PF00018">
    <property type="entry name" value="SH3_1"/>
    <property type="match status" value="1"/>
</dbReference>
<dbReference type="Pfam" id="PF00621">
    <property type="entry name" value="RhoGEF"/>
    <property type="match status" value="1"/>
</dbReference>